<proteinExistence type="predicted"/>
<keyword evidence="2" id="KW-1185">Reference proteome</keyword>
<name>A0A1D1W0S3_RAMVA</name>
<evidence type="ECO:0000313" key="1">
    <source>
        <dbReference type="EMBL" id="GAV04924.1"/>
    </source>
</evidence>
<gene>
    <name evidence="1" type="primary">RvY_15124-1</name>
    <name evidence="1" type="synonym">RvY_15124.1</name>
    <name evidence="1" type="ORF">RvY_15124</name>
</gene>
<reference evidence="1 2" key="1">
    <citation type="journal article" date="2016" name="Nat. Commun.">
        <title>Extremotolerant tardigrade genome and improved radiotolerance of human cultured cells by tardigrade-unique protein.</title>
        <authorList>
            <person name="Hashimoto T."/>
            <person name="Horikawa D.D."/>
            <person name="Saito Y."/>
            <person name="Kuwahara H."/>
            <person name="Kozuka-Hata H."/>
            <person name="Shin-I T."/>
            <person name="Minakuchi Y."/>
            <person name="Ohishi K."/>
            <person name="Motoyama A."/>
            <person name="Aizu T."/>
            <person name="Enomoto A."/>
            <person name="Kondo K."/>
            <person name="Tanaka S."/>
            <person name="Hara Y."/>
            <person name="Koshikawa S."/>
            <person name="Sagara H."/>
            <person name="Miura T."/>
            <person name="Yokobori S."/>
            <person name="Miyagawa K."/>
            <person name="Suzuki Y."/>
            <person name="Kubo T."/>
            <person name="Oyama M."/>
            <person name="Kohara Y."/>
            <person name="Fujiyama A."/>
            <person name="Arakawa K."/>
            <person name="Katayama T."/>
            <person name="Toyoda A."/>
            <person name="Kunieda T."/>
        </authorList>
    </citation>
    <scope>NUCLEOTIDE SEQUENCE [LARGE SCALE GENOMIC DNA]</scope>
    <source>
        <strain evidence="1 2">YOKOZUNA-1</strain>
    </source>
</reference>
<sequence length="36" mass="4132">MGIAKGIGIAFSDDWHRRFLQEQKEISLRLASDADR</sequence>
<dbReference type="EMBL" id="BDGG01000011">
    <property type="protein sequence ID" value="GAV04924.1"/>
    <property type="molecule type" value="Genomic_DNA"/>
</dbReference>
<accession>A0A1D1W0S3</accession>
<dbReference type="Proteomes" id="UP000186922">
    <property type="component" value="Unassembled WGS sequence"/>
</dbReference>
<organism evidence="1 2">
    <name type="scientific">Ramazzottius varieornatus</name>
    <name type="common">Water bear</name>
    <name type="synonym">Tardigrade</name>
    <dbReference type="NCBI Taxonomy" id="947166"/>
    <lineage>
        <taxon>Eukaryota</taxon>
        <taxon>Metazoa</taxon>
        <taxon>Ecdysozoa</taxon>
        <taxon>Tardigrada</taxon>
        <taxon>Eutardigrada</taxon>
        <taxon>Parachela</taxon>
        <taxon>Hypsibioidea</taxon>
        <taxon>Ramazzottiidae</taxon>
        <taxon>Ramazzottius</taxon>
    </lineage>
</organism>
<comment type="caution">
    <text evidence="1">The sequence shown here is derived from an EMBL/GenBank/DDBJ whole genome shotgun (WGS) entry which is preliminary data.</text>
</comment>
<dbReference type="AlphaFoldDB" id="A0A1D1W0S3"/>
<evidence type="ECO:0000313" key="2">
    <source>
        <dbReference type="Proteomes" id="UP000186922"/>
    </source>
</evidence>
<protein>
    <submittedName>
        <fullName evidence="1">Uncharacterized protein</fullName>
    </submittedName>
</protein>